<dbReference type="RefSeq" id="WP_366180236.1">
    <property type="nucleotide sequence ID" value="NZ_CP159989.1"/>
</dbReference>
<evidence type="ECO:0008006" key="2">
    <source>
        <dbReference type="Google" id="ProtNLM"/>
    </source>
</evidence>
<dbReference type="EMBL" id="CP159989">
    <property type="protein sequence ID" value="XCP81985.1"/>
    <property type="molecule type" value="Genomic_DNA"/>
</dbReference>
<reference evidence="1" key="1">
    <citation type="submission" date="2024-05" db="EMBL/GenBank/DDBJ databases">
        <title>Draft genome assemblies of 36 bacteria isolated from hibernating arctic ground squirrels.</title>
        <authorList>
            <person name="McKee H."/>
            <person name="Mullen L."/>
            <person name="Drown D.M."/>
            <person name="Duddleston K.N."/>
        </authorList>
    </citation>
    <scope>NUCLEOTIDE SEQUENCE</scope>
    <source>
        <strain evidence="1">AR004</strain>
    </source>
</reference>
<dbReference type="AlphaFoldDB" id="A0AAU8N3M5"/>
<name>A0AAU8N3M5_9ACTO</name>
<proteinExistence type="predicted"/>
<gene>
    <name evidence="1" type="ORF">ABXS69_08410</name>
</gene>
<protein>
    <recommendedName>
        <fullName evidence="2">Antitoxin VbhA domain-containing protein</fullName>
    </recommendedName>
</protein>
<accession>A0AAU8N3M5</accession>
<sequence>MTQVPVAPTHLSAEAMRARMLARAAANLAGHAVEDEDSLELLDRVASGQVSGDEAVALFRRRALAR</sequence>
<evidence type="ECO:0000313" key="1">
    <source>
        <dbReference type="EMBL" id="XCP81985.1"/>
    </source>
</evidence>
<organism evidence="1">
    <name type="scientific">Actinomyces timonensis</name>
    <dbReference type="NCBI Taxonomy" id="1288391"/>
    <lineage>
        <taxon>Bacteria</taxon>
        <taxon>Bacillati</taxon>
        <taxon>Actinomycetota</taxon>
        <taxon>Actinomycetes</taxon>
        <taxon>Actinomycetales</taxon>
        <taxon>Actinomycetaceae</taxon>
        <taxon>Actinomyces</taxon>
    </lineage>
</organism>